<accession>A0A255Z6G4</accession>
<dbReference type="SUPFAM" id="SSF55486">
    <property type="entry name" value="Metalloproteases ('zincins'), catalytic domain"/>
    <property type="match status" value="1"/>
</dbReference>
<dbReference type="EMBL" id="NOXU01000018">
    <property type="protein sequence ID" value="OYQ37036.1"/>
    <property type="molecule type" value="Genomic_DNA"/>
</dbReference>
<name>A0A255Z6G4_9PROT</name>
<dbReference type="InterPro" id="IPR011049">
    <property type="entry name" value="Serralysin-like_metalloprot_C"/>
</dbReference>
<dbReference type="SUPFAM" id="SSF51120">
    <property type="entry name" value="beta-Roll"/>
    <property type="match status" value="1"/>
</dbReference>
<sequence length="613" mass="65176">MNTLDQLRNSDAGLGTPVTLQYHFMSALPSYYKEGGYFGPASSFRPLSDDERKIVVEELAKISAVTNITFVESSSGGGKTLSFAVTELTASGLGYNPVFQPNYAGGTIISVTAIEQAGDVYFRRLGLDNYAKDGLTAVERAGIGTLVRHEIGHALGLSHPFDGPVVLPNSAQNKFYTAMGYSDANDTVYGIDRSSTGQYTNLIAEIDTLGMLDILALQKLYGANPDYRSGNDIYTWDQRIGFREVLYDAGGIDAIDLSASSMRSSIDLTPNGISSINVRVTDAEIGMNLAPGLFPSAASYRGANNLGIVGTIENVRGGSGADRINGNSVANEISGSAGADSIWGAAGDDRLFLGTGNDRVVAGSGNDYVDGGIGIDVAGLFGPRSSYSIARQADGSFKVAGPEGADTYLGTEFLAFNDGGKVGLWMNADVKLGGGFDETFYLSKNPDVAAAVARGTLATGFAHWQQWGQAEGRVAVDARFDPLYDEVGYLAMNPDVAAAVESGALRSGYDHYLAYGKAEGRALTPLFDRDYYLAKNTDVAAAKVDPWFHFMNYGWREGRDPSAYLDVSAYLDSNSDLKAAGVNPLAHYLQYGQSEGRLLVATSDLGLDWTYSG</sequence>
<protein>
    <recommendedName>
        <fullName evidence="3">Peptidase metallopeptidase domain-containing protein</fullName>
    </recommendedName>
</protein>
<reference evidence="1 2" key="1">
    <citation type="submission" date="2017-07" db="EMBL/GenBank/DDBJ databases">
        <title>Niveispirillum cyanobacteriorum sp. nov., isolated from cyanobacterial aggregates in a eutrophic lake.</title>
        <authorList>
            <person name="Cai H."/>
        </authorList>
    </citation>
    <scope>NUCLEOTIDE SEQUENCE [LARGE SCALE GENOMIC DNA]</scope>
    <source>
        <strain evidence="2">TH1-14</strain>
    </source>
</reference>
<dbReference type="Proteomes" id="UP000216998">
    <property type="component" value="Unassembled WGS sequence"/>
</dbReference>
<dbReference type="Pfam" id="PF00353">
    <property type="entry name" value="HemolysinCabind"/>
    <property type="match status" value="1"/>
</dbReference>
<dbReference type="AlphaFoldDB" id="A0A255Z6G4"/>
<dbReference type="Gene3D" id="3.40.390.10">
    <property type="entry name" value="Collagenase (Catalytic Domain)"/>
    <property type="match status" value="1"/>
</dbReference>
<dbReference type="InterPro" id="IPR001343">
    <property type="entry name" value="Hemolysn_Ca-bd"/>
</dbReference>
<evidence type="ECO:0000313" key="1">
    <source>
        <dbReference type="EMBL" id="OYQ37036.1"/>
    </source>
</evidence>
<comment type="caution">
    <text evidence="1">The sequence shown here is derived from an EMBL/GenBank/DDBJ whole genome shotgun (WGS) entry which is preliminary data.</text>
</comment>
<proteinExistence type="predicted"/>
<dbReference type="GO" id="GO:0008237">
    <property type="term" value="F:metallopeptidase activity"/>
    <property type="evidence" value="ECO:0007669"/>
    <property type="project" value="InterPro"/>
</dbReference>
<dbReference type="GO" id="GO:0005509">
    <property type="term" value="F:calcium ion binding"/>
    <property type="evidence" value="ECO:0007669"/>
    <property type="project" value="InterPro"/>
</dbReference>
<evidence type="ECO:0008006" key="3">
    <source>
        <dbReference type="Google" id="ProtNLM"/>
    </source>
</evidence>
<evidence type="ECO:0000313" key="2">
    <source>
        <dbReference type="Proteomes" id="UP000216998"/>
    </source>
</evidence>
<dbReference type="Gene3D" id="2.150.10.10">
    <property type="entry name" value="Serralysin-like metalloprotease, C-terminal"/>
    <property type="match status" value="1"/>
</dbReference>
<organism evidence="1 2">
    <name type="scientific">Niveispirillum lacus</name>
    <dbReference type="NCBI Taxonomy" id="1981099"/>
    <lineage>
        <taxon>Bacteria</taxon>
        <taxon>Pseudomonadati</taxon>
        <taxon>Pseudomonadota</taxon>
        <taxon>Alphaproteobacteria</taxon>
        <taxon>Rhodospirillales</taxon>
        <taxon>Azospirillaceae</taxon>
        <taxon>Niveispirillum</taxon>
    </lineage>
</organism>
<dbReference type="PRINTS" id="PR00313">
    <property type="entry name" value="CABNDNGRPT"/>
</dbReference>
<gene>
    <name evidence="1" type="ORF">CHU95_02335</name>
</gene>
<keyword evidence="2" id="KW-1185">Reference proteome</keyword>
<dbReference type="InterPro" id="IPR024079">
    <property type="entry name" value="MetalloPept_cat_dom_sf"/>
</dbReference>